<dbReference type="AlphaFoldDB" id="A0A811T898"/>
<evidence type="ECO:0000259" key="1">
    <source>
        <dbReference type="Pfam" id="PF03235"/>
    </source>
</evidence>
<dbReference type="PANTHER" id="PTHR39639:SF1">
    <property type="entry name" value="DUF262 DOMAIN-CONTAINING PROTEIN"/>
    <property type="match status" value="1"/>
</dbReference>
<sequence>MAKQIQASVSVKKISEIYQRIKAKTLIPQPEFQRKFVWNRAHKEKFIDTIVNGYPFPEIYIAQKGIDVVTIQNQEVVVDGQQRLRTIILYIDEPEDSKEFGKEVKKYKNLTENEKRDFLNYEVVFRALGDVTPETTIEIFRRINLTQYSLHQVEIENAIYDGEFITTAKEILTSINLSGLPTFSDSEISRMADLYFILLLMSTIENEGYFNRDSQIESYIINNNDSYENSNTVKSKLISTIDKIKSLQLEPDTIWYRKSNLFTLIIELYKLESEINEKIFKQKLIQFENSILANKNADKDENDFSKYYSYMYTGTNSRQARVTRGELFNKYVISE</sequence>
<evidence type="ECO:0000313" key="3">
    <source>
        <dbReference type="Proteomes" id="UP000634805"/>
    </source>
</evidence>
<accession>A0A811T898</accession>
<feature type="domain" description="GmrSD restriction endonucleases N-terminal" evidence="1">
    <location>
        <begin position="14"/>
        <end position="159"/>
    </location>
</feature>
<gene>
    <name evidence="2" type="ORF">EMLJLAPB_00323</name>
</gene>
<reference evidence="2" key="1">
    <citation type="submission" date="2020-10" db="EMBL/GenBank/DDBJ databases">
        <authorList>
            <person name="Hahn C.J."/>
            <person name="Laso-Perez R."/>
            <person name="Vulcano F."/>
            <person name="Vaziourakis K.-M."/>
            <person name="Stokke R."/>
            <person name="Steen I.H."/>
            <person name="Teske A."/>
            <person name="Boetius A."/>
            <person name="Liebeke M."/>
            <person name="Amann R."/>
            <person name="Knittel K."/>
        </authorList>
    </citation>
    <scope>NUCLEOTIDE SEQUENCE</scope>
    <source>
        <strain evidence="2">Gfbio:e3339647-f889-4370-9287-4fb5cb688e4c:AG392D22_GoMArc1</strain>
    </source>
</reference>
<dbReference type="PANTHER" id="PTHR39639">
    <property type="entry name" value="CHROMOSOME 16, WHOLE GENOME SHOTGUN SEQUENCE"/>
    <property type="match status" value="1"/>
</dbReference>
<dbReference type="Proteomes" id="UP000634805">
    <property type="component" value="Unassembled WGS sequence"/>
</dbReference>
<evidence type="ECO:0000313" key="2">
    <source>
        <dbReference type="EMBL" id="CAD6492551.1"/>
    </source>
</evidence>
<dbReference type="EMBL" id="CAJHIS010000005">
    <property type="protein sequence ID" value="CAD6492551.1"/>
    <property type="molecule type" value="Genomic_DNA"/>
</dbReference>
<organism evidence="2 3">
    <name type="scientific">Candidatus Argoarchaeum ethanivorans</name>
    <dbReference type="NCBI Taxonomy" id="2608793"/>
    <lineage>
        <taxon>Archaea</taxon>
        <taxon>Methanobacteriati</taxon>
        <taxon>Methanobacteriota</taxon>
        <taxon>Stenosarchaea group</taxon>
        <taxon>Methanomicrobia</taxon>
        <taxon>Methanosarcinales</taxon>
        <taxon>Methanosarcinales incertae sedis</taxon>
        <taxon>GOM Arc I cluster</taxon>
        <taxon>Candidatus Argoarchaeum</taxon>
    </lineage>
</organism>
<comment type="caution">
    <text evidence="2">The sequence shown here is derived from an EMBL/GenBank/DDBJ whole genome shotgun (WGS) entry which is preliminary data.</text>
</comment>
<name>A0A811T898_9EURY</name>
<dbReference type="Pfam" id="PF03235">
    <property type="entry name" value="GmrSD_N"/>
    <property type="match status" value="1"/>
</dbReference>
<protein>
    <recommendedName>
        <fullName evidence="1">GmrSD restriction endonucleases N-terminal domain-containing protein</fullName>
    </recommendedName>
</protein>
<proteinExistence type="predicted"/>
<dbReference type="InterPro" id="IPR004919">
    <property type="entry name" value="GmrSD_N"/>
</dbReference>